<reference evidence="2" key="1">
    <citation type="submission" date="2019-08" db="EMBL/GenBank/DDBJ databases">
        <authorList>
            <person name="Kucharzyk K."/>
            <person name="Murdoch R.W."/>
            <person name="Higgins S."/>
            <person name="Loffler F."/>
        </authorList>
    </citation>
    <scope>NUCLEOTIDE SEQUENCE</scope>
</reference>
<protein>
    <submittedName>
        <fullName evidence="2">Uncharacterized protein</fullName>
    </submittedName>
</protein>
<dbReference type="AlphaFoldDB" id="A0A645AR93"/>
<organism evidence="2">
    <name type="scientific">bioreactor metagenome</name>
    <dbReference type="NCBI Taxonomy" id="1076179"/>
    <lineage>
        <taxon>unclassified sequences</taxon>
        <taxon>metagenomes</taxon>
        <taxon>ecological metagenomes</taxon>
    </lineage>
</organism>
<name>A0A645AR93_9ZZZZ</name>
<feature type="region of interest" description="Disordered" evidence="1">
    <location>
        <begin position="1"/>
        <end position="20"/>
    </location>
</feature>
<comment type="caution">
    <text evidence="2">The sequence shown here is derived from an EMBL/GenBank/DDBJ whole genome shotgun (WGS) entry which is preliminary data.</text>
</comment>
<evidence type="ECO:0000313" key="2">
    <source>
        <dbReference type="EMBL" id="MPM55577.1"/>
    </source>
</evidence>
<sequence>MKKCTASSSSGPEATAREVTVPDPLTELLRKGTRDLMAKAVEAENELPGEAVTGVIYMDGIRVSGLSGRSAA</sequence>
<feature type="compositionally biased region" description="Polar residues" evidence="1">
    <location>
        <begin position="1"/>
        <end position="12"/>
    </location>
</feature>
<gene>
    <name evidence="2" type="ORF">SDC9_102374</name>
</gene>
<accession>A0A645AR93</accession>
<evidence type="ECO:0000256" key="1">
    <source>
        <dbReference type="SAM" id="MobiDB-lite"/>
    </source>
</evidence>
<dbReference type="EMBL" id="VSSQ01015335">
    <property type="protein sequence ID" value="MPM55577.1"/>
    <property type="molecule type" value="Genomic_DNA"/>
</dbReference>
<proteinExistence type="predicted"/>